<proteinExistence type="predicted"/>
<feature type="domain" description="Aminotransferase-like plant mobile" evidence="2">
    <location>
        <begin position="141"/>
        <end position="281"/>
    </location>
</feature>
<dbReference type="InterPro" id="IPR019557">
    <property type="entry name" value="AminoTfrase-like_pln_mobile"/>
</dbReference>
<sequence>MRGHAALLSALVERWRPETHTFHLSIGEVTVTLEDVSYILGLPINGEAVTGRSDSSHQFLVENCIACFGREPGPEDHVLGKVNLAWVRRCRDTEPCDTQESVERFYRYFEISTGFQNTVGGSQSGALIQIVVLCFTIQLWSHWRRHTRYIRKPTAHFRRGLDDMGVDDFIWRPYMGVWVPDVLAAQLVMCSTQSPLVSFECIEWHPTDRVRRQFGMQQLPPGPAFDLGRDHCTRLTGAQNLDWREIYSQWVNRWRSDRYNTLQLGAEIIDFHPLPVYYEWYTQQYGIHLRLSDRVAGEEAGADEPQQQQEDAAGPQQQVPAYEYQYQIPAYAQQFQDPVYAHQFQDPTHAQQLQDSAYVQQFQAPEPYIPQLVIPAEGHFSPLGGSDTISFDQVLRDTDYLFPTPPQEGPATSQQSAGRRTTSGHASDFDFDQSTGYVDPPGPSVPPRDQLFDLNEYPQEEEGDLGYDLQHWYDVGGASAPGMSGSGLYDTGGASVTDFGGPDVGSGLDADVSQGHPYNLRTQTAPPDKYTPSLYSKKAPRK</sequence>
<feature type="domain" description="Aminotransferase-like plant mobile" evidence="2">
    <location>
        <begin position="5"/>
        <end position="94"/>
    </location>
</feature>
<reference evidence="3 4" key="1">
    <citation type="submission" date="2020-01" db="EMBL/GenBank/DDBJ databases">
        <title>Genome sequence of Arachis hypogaea, cultivar Shitouqi.</title>
        <authorList>
            <person name="Zhuang W."/>
            <person name="Chen H."/>
            <person name="Varshney R."/>
            <person name="Wang D."/>
            <person name="Ming R."/>
        </authorList>
    </citation>
    <scope>NUCLEOTIDE SEQUENCE [LARGE SCALE GENOMIC DNA]</scope>
    <source>
        <tissue evidence="3">Young leaf</tissue>
    </source>
</reference>
<organism evidence="3 4">
    <name type="scientific">Arachis hypogaea</name>
    <name type="common">Peanut</name>
    <dbReference type="NCBI Taxonomy" id="3818"/>
    <lineage>
        <taxon>Eukaryota</taxon>
        <taxon>Viridiplantae</taxon>
        <taxon>Streptophyta</taxon>
        <taxon>Embryophyta</taxon>
        <taxon>Tracheophyta</taxon>
        <taxon>Spermatophyta</taxon>
        <taxon>Magnoliopsida</taxon>
        <taxon>eudicotyledons</taxon>
        <taxon>Gunneridae</taxon>
        <taxon>Pentapetalae</taxon>
        <taxon>rosids</taxon>
        <taxon>fabids</taxon>
        <taxon>Fabales</taxon>
        <taxon>Fabaceae</taxon>
        <taxon>Papilionoideae</taxon>
        <taxon>50 kb inversion clade</taxon>
        <taxon>dalbergioids sensu lato</taxon>
        <taxon>Dalbergieae</taxon>
        <taxon>Pterocarpus clade</taxon>
        <taxon>Arachis</taxon>
    </lineage>
</organism>
<evidence type="ECO:0000256" key="1">
    <source>
        <dbReference type="SAM" id="MobiDB-lite"/>
    </source>
</evidence>
<dbReference type="PANTHER" id="PTHR46033:SF8">
    <property type="entry name" value="PROTEIN MAINTENANCE OF MERISTEMS-LIKE"/>
    <property type="match status" value="1"/>
</dbReference>
<gene>
    <name evidence="3" type="ORF">DS421_19g644920</name>
</gene>
<evidence type="ECO:0000259" key="2">
    <source>
        <dbReference type="Pfam" id="PF10536"/>
    </source>
</evidence>
<dbReference type="PANTHER" id="PTHR46033">
    <property type="entry name" value="PROTEIN MAIN-LIKE 2"/>
    <property type="match status" value="1"/>
</dbReference>
<dbReference type="Pfam" id="PF10536">
    <property type="entry name" value="PMD"/>
    <property type="match status" value="2"/>
</dbReference>
<feature type="region of interest" description="Disordered" evidence="1">
    <location>
        <begin position="498"/>
        <end position="542"/>
    </location>
</feature>
<accession>A0A6B9V841</accession>
<dbReference type="InterPro" id="IPR044824">
    <property type="entry name" value="MAIN-like"/>
</dbReference>
<feature type="compositionally biased region" description="Low complexity" evidence="1">
    <location>
        <begin position="303"/>
        <end position="317"/>
    </location>
</feature>
<dbReference type="AlphaFoldDB" id="A0A6B9V841"/>
<feature type="region of interest" description="Disordered" evidence="1">
    <location>
        <begin position="296"/>
        <end position="317"/>
    </location>
</feature>
<dbReference type="EMBL" id="CP031001">
    <property type="protein sequence ID" value="QHN76558.1"/>
    <property type="molecule type" value="Genomic_DNA"/>
</dbReference>
<evidence type="ECO:0000313" key="3">
    <source>
        <dbReference type="EMBL" id="QHN76558.1"/>
    </source>
</evidence>
<dbReference type="GO" id="GO:0010073">
    <property type="term" value="P:meristem maintenance"/>
    <property type="evidence" value="ECO:0007669"/>
    <property type="project" value="InterPro"/>
</dbReference>
<evidence type="ECO:0000313" key="4">
    <source>
        <dbReference type="Proteomes" id="UP000464620"/>
    </source>
</evidence>
<name>A0A6B9V841_ARAHY</name>
<dbReference type="Proteomes" id="UP000464620">
    <property type="component" value="Chromosome B09"/>
</dbReference>
<protein>
    <recommendedName>
        <fullName evidence="2">Aminotransferase-like plant mobile domain-containing protein</fullName>
    </recommendedName>
</protein>
<feature type="region of interest" description="Disordered" evidence="1">
    <location>
        <begin position="399"/>
        <end position="451"/>
    </location>
</feature>
<feature type="compositionally biased region" description="Polar residues" evidence="1">
    <location>
        <begin position="410"/>
        <end position="425"/>
    </location>
</feature>